<protein>
    <recommendedName>
        <fullName evidence="5">Thiol:disulfide interchange protein DsbD N-terminal domain-containing protein</fullName>
    </recommendedName>
</protein>
<feature type="region of interest" description="Disordered" evidence="1">
    <location>
        <begin position="86"/>
        <end position="105"/>
    </location>
</feature>
<evidence type="ECO:0008006" key="5">
    <source>
        <dbReference type="Google" id="ProtNLM"/>
    </source>
</evidence>
<evidence type="ECO:0000256" key="1">
    <source>
        <dbReference type="SAM" id="MobiDB-lite"/>
    </source>
</evidence>
<feature type="signal peptide" evidence="2">
    <location>
        <begin position="1"/>
        <end position="26"/>
    </location>
</feature>
<accession>A0A8J6XTA3</accession>
<dbReference type="Proteomes" id="UP000648239">
    <property type="component" value="Unassembled WGS sequence"/>
</dbReference>
<sequence length="160" mass="17182">MRAISRKFTVILIVFALAALAIPAGAPGAGAEDDPVAMEIRVEPETAGPGQKVQVTLQLTPKSGYKLNKYPQISLKVPEMDGVVSATSGSVGSKTPPPPEKMDDNYFKTVDPLVLSLELDPGLKAGRYEIAAKLKYFYCVKASGYCAPMRQDISIPIRVE</sequence>
<comment type="caution">
    <text evidence="3">The sequence shown here is derived from an EMBL/GenBank/DDBJ whole genome shotgun (WGS) entry which is preliminary data.</text>
</comment>
<feature type="chain" id="PRO_5035165982" description="Thiol:disulfide interchange protein DsbD N-terminal domain-containing protein" evidence="2">
    <location>
        <begin position="27"/>
        <end position="160"/>
    </location>
</feature>
<keyword evidence="2" id="KW-0732">Signal</keyword>
<dbReference type="AlphaFoldDB" id="A0A8J6XTA3"/>
<organism evidence="3 4">
    <name type="scientific">Candidatus Polarisedimenticola svalbardensis</name>
    <dbReference type="NCBI Taxonomy" id="2886004"/>
    <lineage>
        <taxon>Bacteria</taxon>
        <taxon>Pseudomonadati</taxon>
        <taxon>Acidobacteriota</taxon>
        <taxon>Candidatus Polarisedimenticolia</taxon>
        <taxon>Candidatus Polarisedimenticolales</taxon>
        <taxon>Candidatus Polarisedimenticolaceae</taxon>
        <taxon>Candidatus Polarisedimenticola</taxon>
    </lineage>
</organism>
<reference evidence="3 4" key="1">
    <citation type="submission" date="2020-08" db="EMBL/GenBank/DDBJ databases">
        <title>Acidobacteriota in marine sediments use diverse sulfur dissimilation pathways.</title>
        <authorList>
            <person name="Wasmund K."/>
        </authorList>
    </citation>
    <scope>NUCLEOTIDE SEQUENCE [LARGE SCALE GENOMIC DNA]</scope>
    <source>
        <strain evidence="3">MAG AM4</strain>
    </source>
</reference>
<gene>
    <name evidence="3" type="ORF">IFK94_09345</name>
</gene>
<name>A0A8J6XTA3_9BACT</name>
<evidence type="ECO:0000313" key="3">
    <source>
        <dbReference type="EMBL" id="MBD3868317.1"/>
    </source>
</evidence>
<proteinExistence type="predicted"/>
<evidence type="ECO:0000256" key="2">
    <source>
        <dbReference type="SAM" id="SignalP"/>
    </source>
</evidence>
<evidence type="ECO:0000313" key="4">
    <source>
        <dbReference type="Proteomes" id="UP000648239"/>
    </source>
</evidence>
<dbReference type="EMBL" id="JACXWD010000028">
    <property type="protein sequence ID" value="MBD3868317.1"/>
    <property type="molecule type" value="Genomic_DNA"/>
</dbReference>